<dbReference type="OrthoDB" id="9808822at2"/>
<comment type="similarity">
    <text evidence="4">Belongs to the SIMIBI class G3E GTPase family. ZNG1 subfamily.</text>
</comment>
<proteinExistence type="inferred from homology"/>
<comment type="catalytic activity">
    <reaction evidence="6">
        <text>GTP + H2O = GDP + phosphate + H(+)</text>
        <dbReference type="Rhea" id="RHEA:19669"/>
        <dbReference type="ChEBI" id="CHEBI:15377"/>
        <dbReference type="ChEBI" id="CHEBI:15378"/>
        <dbReference type="ChEBI" id="CHEBI:37565"/>
        <dbReference type="ChEBI" id="CHEBI:43474"/>
        <dbReference type="ChEBI" id="CHEBI:58189"/>
    </reaction>
    <physiologicalReaction direction="left-to-right" evidence="6">
        <dbReference type="Rhea" id="RHEA:19670"/>
    </physiologicalReaction>
</comment>
<dbReference type="InterPro" id="IPR036627">
    <property type="entry name" value="CobW-likC_sf"/>
</dbReference>
<dbReference type="Pfam" id="PF02492">
    <property type="entry name" value="cobW"/>
    <property type="match status" value="1"/>
</dbReference>
<dbReference type="CDD" id="cd03112">
    <property type="entry name" value="CobW-like"/>
    <property type="match status" value="1"/>
</dbReference>
<evidence type="ECO:0000256" key="1">
    <source>
        <dbReference type="ARBA" id="ARBA00022741"/>
    </source>
</evidence>
<dbReference type="SUPFAM" id="SSF90002">
    <property type="entry name" value="Hypothetical protein YjiA, C-terminal domain"/>
    <property type="match status" value="1"/>
</dbReference>
<evidence type="ECO:0000256" key="6">
    <source>
        <dbReference type="ARBA" id="ARBA00049117"/>
    </source>
</evidence>
<keyword evidence="2" id="KW-0378">Hydrolase</keyword>
<keyword evidence="1" id="KW-0547">Nucleotide-binding</keyword>
<sequence>MIKMKIKRIPLTLITGFLGSGKTTLLNRMLQDPLLTECAVIINEFGEISIDHLLVEKTTEGIIELANGCLCCNLRSDLVDTLTDLINRIQTGQIKQLNHIIIETTGMADPAPILQILLSHPLFIQTLSINAVLATFDTLSTLSICERYPEIYKQLILADKIILTKTDLMGPQSLSNTLLNTLKRMNPTAQIIDAYSEDFCSNLLINHTLWNEKGENTHLKKNLTTALHDHPSHKTIRTFSLDCEDLVDYATIEAFLDLLQDRYGAKLLRIKAIIALRDDPYRPLVLHGVQTFFHPPIRLPSWPKGVKQTRFVIIADGVEKEAIQKLLNAFFNKPAIDTADKTALLENPLIIPGIKF</sequence>
<protein>
    <submittedName>
        <fullName evidence="8">GTP-binding protein</fullName>
    </submittedName>
</protein>
<dbReference type="InterPro" id="IPR051316">
    <property type="entry name" value="Zinc-reg_GTPase_activator"/>
</dbReference>
<evidence type="ECO:0000259" key="7">
    <source>
        <dbReference type="SMART" id="SM00833"/>
    </source>
</evidence>
<dbReference type="InterPro" id="IPR003495">
    <property type="entry name" value="CobW/HypB/UreG_nucleotide-bd"/>
</dbReference>
<dbReference type="Gene3D" id="3.40.50.300">
    <property type="entry name" value="P-loop containing nucleotide triphosphate hydrolases"/>
    <property type="match status" value="1"/>
</dbReference>
<name>A0A5B9D3N5_9HYPH</name>
<dbReference type="Gene3D" id="3.30.1220.10">
    <property type="entry name" value="CobW-like, C-terminal domain"/>
    <property type="match status" value="1"/>
</dbReference>
<dbReference type="InterPro" id="IPR027417">
    <property type="entry name" value="P-loop_NTPase"/>
</dbReference>
<evidence type="ECO:0000256" key="4">
    <source>
        <dbReference type="ARBA" id="ARBA00034320"/>
    </source>
</evidence>
<organism evidence="8 9">
    <name type="scientific">Bartonella krasnovii</name>
    <dbReference type="NCBI Taxonomy" id="2267275"/>
    <lineage>
        <taxon>Bacteria</taxon>
        <taxon>Pseudomonadati</taxon>
        <taxon>Pseudomonadota</taxon>
        <taxon>Alphaproteobacteria</taxon>
        <taxon>Hyphomicrobiales</taxon>
        <taxon>Bartonellaceae</taxon>
        <taxon>Bartonella</taxon>
    </lineage>
</organism>
<evidence type="ECO:0000313" key="8">
    <source>
        <dbReference type="EMBL" id="QEE12959.1"/>
    </source>
</evidence>
<gene>
    <name evidence="8" type="ORF">D1092_08510</name>
</gene>
<accession>A0A5B9D3N5</accession>
<dbReference type="GO" id="GO:0000166">
    <property type="term" value="F:nucleotide binding"/>
    <property type="evidence" value="ECO:0007669"/>
    <property type="project" value="UniProtKB-KW"/>
</dbReference>
<evidence type="ECO:0000313" key="9">
    <source>
        <dbReference type="Proteomes" id="UP000321311"/>
    </source>
</evidence>
<dbReference type="AlphaFoldDB" id="A0A5B9D3N5"/>
<feature type="domain" description="CobW C-terminal" evidence="7">
    <location>
        <begin position="236"/>
        <end position="331"/>
    </location>
</feature>
<dbReference type="EMBL" id="CP031844">
    <property type="protein sequence ID" value="QEE12959.1"/>
    <property type="molecule type" value="Genomic_DNA"/>
</dbReference>
<evidence type="ECO:0000256" key="5">
    <source>
        <dbReference type="ARBA" id="ARBA00045658"/>
    </source>
</evidence>
<dbReference type="PANTHER" id="PTHR13748">
    <property type="entry name" value="COBW-RELATED"/>
    <property type="match status" value="1"/>
</dbReference>
<dbReference type="SMART" id="SM00833">
    <property type="entry name" value="CobW_C"/>
    <property type="match status" value="1"/>
</dbReference>
<evidence type="ECO:0000256" key="3">
    <source>
        <dbReference type="ARBA" id="ARBA00023186"/>
    </source>
</evidence>
<dbReference type="PANTHER" id="PTHR13748:SF62">
    <property type="entry name" value="COBW DOMAIN-CONTAINING PROTEIN"/>
    <property type="match status" value="1"/>
</dbReference>
<keyword evidence="3" id="KW-0143">Chaperone</keyword>
<dbReference type="Proteomes" id="UP000321311">
    <property type="component" value="Chromosome"/>
</dbReference>
<reference evidence="9" key="1">
    <citation type="submission" date="2019-07" db="EMBL/GenBank/DDBJ databases">
        <title>Bartonella kosoyii sp. nov. and Bartonella krasnovii sp. nov., two novel members of the Bartonella elizabethae complex sensu lato, isolated from black rats and wild desert rodent-fleas.</title>
        <authorList>
            <person name="Gutierrez R."/>
            <person name="Shalit T."/>
            <person name="Markus B."/>
            <person name="Yuan C."/>
            <person name="Nachum-Biala Y."/>
            <person name="Elad D."/>
            <person name="Harrus S."/>
        </authorList>
    </citation>
    <scope>NUCLEOTIDE SEQUENCE [LARGE SCALE GENOMIC DNA]</scope>
    <source>
        <strain evidence="9">OE 1-1</strain>
    </source>
</reference>
<evidence type="ECO:0000256" key="2">
    <source>
        <dbReference type="ARBA" id="ARBA00022801"/>
    </source>
</evidence>
<dbReference type="Pfam" id="PF07683">
    <property type="entry name" value="CobW_C"/>
    <property type="match status" value="1"/>
</dbReference>
<dbReference type="GO" id="GO:0005737">
    <property type="term" value="C:cytoplasm"/>
    <property type="evidence" value="ECO:0007669"/>
    <property type="project" value="TreeGrafter"/>
</dbReference>
<comment type="function">
    <text evidence="5">Zinc chaperone that directly transfers zinc cofactor to target proteins, thereby activating them. Zinc is transferred from the CXCC motif in the GTPase domain to the zinc binding site in target proteins in a process requiring GTP hydrolysis.</text>
</comment>
<dbReference type="InterPro" id="IPR011629">
    <property type="entry name" value="CobW-like_C"/>
</dbReference>
<dbReference type="GO" id="GO:0016787">
    <property type="term" value="F:hydrolase activity"/>
    <property type="evidence" value="ECO:0007669"/>
    <property type="project" value="UniProtKB-KW"/>
</dbReference>
<dbReference type="KEGG" id="barn:D1092_08510"/>
<dbReference type="SUPFAM" id="SSF52540">
    <property type="entry name" value="P-loop containing nucleoside triphosphate hydrolases"/>
    <property type="match status" value="1"/>
</dbReference>